<accession>A0A7V2EEX3</accession>
<keyword evidence="5 6" id="KW-0472">Membrane</keyword>
<keyword evidence="2" id="KW-0813">Transport</keyword>
<evidence type="ECO:0000256" key="2">
    <source>
        <dbReference type="ARBA" id="ARBA00022448"/>
    </source>
</evidence>
<feature type="transmembrane region" description="Helical" evidence="6">
    <location>
        <begin position="197"/>
        <end position="216"/>
    </location>
</feature>
<evidence type="ECO:0000256" key="4">
    <source>
        <dbReference type="ARBA" id="ARBA00022989"/>
    </source>
</evidence>
<reference evidence="7" key="1">
    <citation type="journal article" date="2020" name="mSystems">
        <title>Genome- and Community-Level Interaction Insights into Carbon Utilization and Element Cycling Functions of Hydrothermarchaeota in Hydrothermal Sediment.</title>
        <authorList>
            <person name="Zhou Z."/>
            <person name="Liu Y."/>
            <person name="Xu W."/>
            <person name="Pan J."/>
            <person name="Luo Z.H."/>
            <person name="Li M."/>
        </authorList>
    </citation>
    <scope>NUCLEOTIDE SEQUENCE [LARGE SCALE GENOMIC DNA]</scope>
    <source>
        <strain evidence="7">SpSt-186</strain>
    </source>
</reference>
<comment type="subcellular location">
    <subcellularLocation>
        <location evidence="1">Membrane</location>
        <topology evidence="1">Multi-pass membrane protein</topology>
    </subcellularLocation>
</comment>
<dbReference type="AlphaFoldDB" id="A0A7V2EEX3"/>
<keyword evidence="3 6" id="KW-0812">Transmembrane</keyword>
<feature type="transmembrane region" description="Helical" evidence="6">
    <location>
        <begin position="228"/>
        <end position="252"/>
    </location>
</feature>
<evidence type="ECO:0000256" key="6">
    <source>
        <dbReference type="SAM" id="Phobius"/>
    </source>
</evidence>
<proteinExistence type="predicted"/>
<feature type="transmembrane region" description="Helical" evidence="6">
    <location>
        <begin position="360"/>
        <end position="377"/>
    </location>
</feature>
<feature type="transmembrane region" description="Helical" evidence="6">
    <location>
        <begin position="398"/>
        <end position="415"/>
    </location>
</feature>
<protein>
    <submittedName>
        <fullName evidence="7">DASS family sodium-coupled anion symporter</fullName>
    </submittedName>
</protein>
<feature type="transmembrane region" description="Helical" evidence="6">
    <location>
        <begin position="97"/>
        <end position="128"/>
    </location>
</feature>
<dbReference type="Pfam" id="PF00939">
    <property type="entry name" value="Na_sulph_symp"/>
    <property type="match status" value="1"/>
</dbReference>
<feature type="transmembrane region" description="Helical" evidence="6">
    <location>
        <begin position="427"/>
        <end position="450"/>
    </location>
</feature>
<feature type="transmembrane region" description="Helical" evidence="6">
    <location>
        <begin position="525"/>
        <end position="544"/>
    </location>
</feature>
<feature type="transmembrane region" description="Helical" evidence="6">
    <location>
        <begin position="326"/>
        <end position="348"/>
    </location>
</feature>
<dbReference type="PANTHER" id="PTHR10283">
    <property type="entry name" value="SOLUTE CARRIER FAMILY 13 MEMBER"/>
    <property type="match status" value="1"/>
</dbReference>
<evidence type="ECO:0000256" key="5">
    <source>
        <dbReference type="ARBA" id="ARBA00023136"/>
    </source>
</evidence>
<keyword evidence="4 6" id="KW-1133">Transmembrane helix</keyword>
<dbReference type="PANTHER" id="PTHR10283:SF82">
    <property type="entry name" value="SOLUTE CARRIER FAMILY 13 MEMBER 2"/>
    <property type="match status" value="1"/>
</dbReference>
<feature type="transmembrane region" description="Helical" evidence="6">
    <location>
        <begin position="272"/>
        <end position="294"/>
    </location>
</feature>
<sequence length="545" mass="57445">MRSSYAEKANCCRDESGEQLKGRRFTVPGFTFSHQKAYIVTAMKDQKAPEVSLELSEAEQRFDFWRKNLGMILGPLLFLLILAFTPDGLGPGQRRTLAVVVWILVWWVTEAVPLPVSALLGPALLVLLGVDTPAALFAPFADPVIFLFLGSFVLAEATVVSGLDRRLALSVLTLRGVTASPTRVVGVVGMLTAGLSMWLSNTATAAMIYPLALAIARSLEGKARSRSPFALALLLTTAYAASIGGIATPVGTPPNLIAIGQLSQLAGVRLSFFQWMALGVPVSALMLAFCVFHLGRKAGKGQILAAAGLREELSKLGPLSPRERNVLFAFLLAVFFWLLRGALGIFLGESHPWAQQATRMLPEGVVAVLAACLLFVLPVRLSKLEFTLTWRQAVDIDWGTLLLFGGGLSLGNQLFKQGLAAAAGKALVAWTGASSTLSLAYLFAFVALVLTETTSNTAAATVVCPLAIAAAEAAGVSPVPPTVAAAVAASLAFMLPVSTPPNAIVYGSGLVRVTHMLRHGTILDLLGLLTIPPLVVLLCGALGLS</sequence>
<evidence type="ECO:0000256" key="3">
    <source>
        <dbReference type="ARBA" id="ARBA00022692"/>
    </source>
</evidence>
<dbReference type="NCBIfam" id="TIGR00785">
    <property type="entry name" value="dass"/>
    <property type="match status" value="1"/>
</dbReference>
<dbReference type="InterPro" id="IPR001898">
    <property type="entry name" value="SLC13A/DASS"/>
</dbReference>
<organism evidence="7">
    <name type="scientific">Thermoanaerobaculum aquaticum</name>
    <dbReference type="NCBI Taxonomy" id="1312852"/>
    <lineage>
        <taxon>Bacteria</taxon>
        <taxon>Pseudomonadati</taxon>
        <taxon>Acidobacteriota</taxon>
        <taxon>Thermoanaerobaculia</taxon>
        <taxon>Thermoanaerobaculales</taxon>
        <taxon>Thermoanaerobaculaceae</taxon>
        <taxon>Thermoanaerobaculum</taxon>
    </lineage>
</organism>
<evidence type="ECO:0000313" key="7">
    <source>
        <dbReference type="EMBL" id="HEQ88405.1"/>
    </source>
</evidence>
<dbReference type="GO" id="GO:0015141">
    <property type="term" value="F:succinate transmembrane transporter activity"/>
    <property type="evidence" value="ECO:0007669"/>
    <property type="project" value="UniProtKB-ARBA"/>
</dbReference>
<feature type="transmembrane region" description="Helical" evidence="6">
    <location>
        <begin position="69"/>
        <end position="85"/>
    </location>
</feature>
<dbReference type="InterPro" id="IPR031312">
    <property type="entry name" value="Na/sul_symport_CS"/>
</dbReference>
<name>A0A7V2EEX3_9BACT</name>
<gene>
    <name evidence="7" type="ORF">ENP06_03225</name>
</gene>
<comment type="caution">
    <text evidence="7">The sequence shown here is derived from an EMBL/GenBank/DDBJ whole genome shotgun (WGS) entry which is preliminary data.</text>
</comment>
<dbReference type="EMBL" id="DSHW01000241">
    <property type="protein sequence ID" value="HEQ88405.1"/>
    <property type="molecule type" value="Genomic_DNA"/>
</dbReference>
<dbReference type="PROSITE" id="PS01271">
    <property type="entry name" value="NA_SULFATE"/>
    <property type="match status" value="1"/>
</dbReference>
<evidence type="ECO:0000256" key="1">
    <source>
        <dbReference type="ARBA" id="ARBA00004141"/>
    </source>
</evidence>
<feature type="transmembrane region" description="Helical" evidence="6">
    <location>
        <begin position="134"/>
        <end position="155"/>
    </location>
</feature>
<dbReference type="GO" id="GO:0005886">
    <property type="term" value="C:plasma membrane"/>
    <property type="evidence" value="ECO:0007669"/>
    <property type="project" value="TreeGrafter"/>
</dbReference>